<feature type="non-terminal residue" evidence="1">
    <location>
        <position position="1"/>
    </location>
</feature>
<evidence type="ECO:0000313" key="2">
    <source>
        <dbReference type="Proteomes" id="UP000232688"/>
    </source>
</evidence>
<gene>
    <name evidence="1" type="ORF">RhiirA1_498420</name>
</gene>
<name>A0A2N0R1Z7_9GLOM</name>
<proteinExistence type="predicted"/>
<dbReference type="Proteomes" id="UP000232688">
    <property type="component" value="Unassembled WGS sequence"/>
</dbReference>
<reference evidence="1 2" key="1">
    <citation type="submission" date="2017-10" db="EMBL/GenBank/DDBJ databases">
        <title>Extensive intraspecific genome diversity in a model arbuscular mycorrhizal fungus.</title>
        <authorList>
            <person name="Chen E.C.H."/>
            <person name="Morin E."/>
            <person name="Baudet D."/>
            <person name="Noel J."/>
            <person name="Ndikumana S."/>
            <person name="Charron P."/>
            <person name="St-Onge C."/>
            <person name="Giorgi J."/>
            <person name="Grigoriev I.V."/>
            <person name="Roux C."/>
            <person name="Martin F.M."/>
            <person name="Corradi N."/>
        </authorList>
    </citation>
    <scope>NUCLEOTIDE SEQUENCE [LARGE SCALE GENOMIC DNA]</scope>
    <source>
        <strain evidence="1 2">A1</strain>
    </source>
</reference>
<dbReference type="EMBL" id="LLXH01001857">
    <property type="protein sequence ID" value="PKC57337.1"/>
    <property type="molecule type" value="Genomic_DNA"/>
</dbReference>
<reference evidence="1 2" key="2">
    <citation type="submission" date="2017-10" db="EMBL/GenBank/DDBJ databases">
        <title>Genome analyses suggest a sexual origin of heterokaryosis in a supposedly ancient asexual fungus.</title>
        <authorList>
            <person name="Corradi N."/>
            <person name="Sedzielewska K."/>
            <person name="Noel J."/>
            <person name="Charron P."/>
            <person name="Farinelli L."/>
            <person name="Marton T."/>
            <person name="Kruger M."/>
            <person name="Pelin A."/>
            <person name="Brachmann A."/>
            <person name="Corradi N."/>
        </authorList>
    </citation>
    <scope>NUCLEOTIDE SEQUENCE [LARGE SCALE GENOMIC DNA]</scope>
    <source>
        <strain evidence="1 2">A1</strain>
    </source>
</reference>
<organism evidence="1 2">
    <name type="scientific">Rhizophagus irregularis</name>
    <dbReference type="NCBI Taxonomy" id="588596"/>
    <lineage>
        <taxon>Eukaryota</taxon>
        <taxon>Fungi</taxon>
        <taxon>Fungi incertae sedis</taxon>
        <taxon>Mucoromycota</taxon>
        <taxon>Glomeromycotina</taxon>
        <taxon>Glomeromycetes</taxon>
        <taxon>Glomerales</taxon>
        <taxon>Glomeraceae</taxon>
        <taxon>Rhizophagus</taxon>
    </lineage>
</organism>
<dbReference type="VEuPathDB" id="FungiDB:RhiirA1_498420"/>
<evidence type="ECO:0000313" key="1">
    <source>
        <dbReference type="EMBL" id="PKC57337.1"/>
    </source>
</evidence>
<comment type="caution">
    <text evidence="1">The sequence shown here is derived from an EMBL/GenBank/DDBJ whole genome shotgun (WGS) entry which is preliminary data.</text>
</comment>
<protein>
    <submittedName>
        <fullName evidence="1">Uncharacterized protein</fullName>
    </submittedName>
</protein>
<sequence>SLLALNEARYLEPRIYNVAKSQYWYNNILPSYNDIRFKKIMRMLPENFKALVNNLIDHPIFQSNNAKQCSTKR</sequence>
<accession>A0A2N0R1Z7</accession>
<dbReference type="AlphaFoldDB" id="A0A2N0R1Z7"/>